<organism evidence="2 3">
    <name type="scientific">Chrysochromulina tobinii</name>
    <dbReference type="NCBI Taxonomy" id="1460289"/>
    <lineage>
        <taxon>Eukaryota</taxon>
        <taxon>Haptista</taxon>
        <taxon>Haptophyta</taxon>
        <taxon>Prymnesiophyceae</taxon>
        <taxon>Prymnesiales</taxon>
        <taxon>Chrysochromulinaceae</taxon>
        <taxon>Chrysochromulina</taxon>
    </lineage>
</organism>
<keyword evidence="3" id="KW-1185">Reference proteome</keyword>
<feature type="region of interest" description="Disordered" evidence="1">
    <location>
        <begin position="29"/>
        <end position="77"/>
    </location>
</feature>
<accession>A0A0M0J8Y7</accession>
<dbReference type="Proteomes" id="UP000037460">
    <property type="component" value="Unassembled WGS sequence"/>
</dbReference>
<evidence type="ECO:0000313" key="2">
    <source>
        <dbReference type="EMBL" id="KOO23041.1"/>
    </source>
</evidence>
<dbReference type="AlphaFoldDB" id="A0A0M0J8Y7"/>
<name>A0A0M0J8Y7_9EUKA</name>
<proteinExistence type="predicted"/>
<sequence>MFSTLLKCRSVKRKYGMITRACLRAVAPHPPSSFDETVTSHASASGTLQSAARRDRGQTPPRDRPSQVPPPRGPCMSGHERRAWSALQCRGHNCRRCQLPLDDLRSRLARGLCKGIRVARGHSACGARRGQAEGAPEQPRRLVARVFLCEAESARTVLAFRRDVGTLLEQQLHELRLSVLAGRHERTPPVARFGLVDVGPMLEEQSRALEVPILAREHQRCPTVIMPGGPNGRAPLEQQPRALKGAYLTCRH</sequence>
<gene>
    <name evidence="2" type="ORF">Ctob_001736</name>
</gene>
<reference evidence="3" key="1">
    <citation type="journal article" date="2015" name="PLoS Genet.">
        <title>Genome Sequence and Transcriptome Analyses of Chrysochromulina tobin: Metabolic Tools for Enhanced Algal Fitness in the Prominent Order Prymnesiales (Haptophyceae).</title>
        <authorList>
            <person name="Hovde B.T."/>
            <person name="Deodato C.R."/>
            <person name="Hunsperger H.M."/>
            <person name="Ryken S.A."/>
            <person name="Yost W."/>
            <person name="Jha R.K."/>
            <person name="Patterson J."/>
            <person name="Monnat R.J. Jr."/>
            <person name="Barlow S.B."/>
            <person name="Starkenburg S.R."/>
            <person name="Cattolico R.A."/>
        </authorList>
    </citation>
    <scope>NUCLEOTIDE SEQUENCE</scope>
    <source>
        <strain evidence="3">CCMP291</strain>
    </source>
</reference>
<evidence type="ECO:0000313" key="3">
    <source>
        <dbReference type="Proteomes" id="UP000037460"/>
    </source>
</evidence>
<feature type="compositionally biased region" description="Polar residues" evidence="1">
    <location>
        <begin position="34"/>
        <end position="50"/>
    </location>
</feature>
<evidence type="ECO:0000256" key="1">
    <source>
        <dbReference type="SAM" id="MobiDB-lite"/>
    </source>
</evidence>
<comment type="caution">
    <text evidence="2">The sequence shown here is derived from an EMBL/GenBank/DDBJ whole genome shotgun (WGS) entry which is preliminary data.</text>
</comment>
<dbReference type="EMBL" id="JWZX01003226">
    <property type="protein sequence ID" value="KOO23041.1"/>
    <property type="molecule type" value="Genomic_DNA"/>
</dbReference>
<feature type="compositionally biased region" description="Basic and acidic residues" evidence="1">
    <location>
        <begin position="52"/>
        <end position="65"/>
    </location>
</feature>
<protein>
    <submittedName>
        <fullName evidence="2">Uncharacterized protein</fullName>
    </submittedName>
</protein>